<proteinExistence type="predicted"/>
<dbReference type="EMBL" id="JANPWB010000015">
    <property type="protein sequence ID" value="KAJ1092123.1"/>
    <property type="molecule type" value="Genomic_DNA"/>
</dbReference>
<evidence type="ECO:0000313" key="1">
    <source>
        <dbReference type="EMBL" id="KAJ1092123.1"/>
    </source>
</evidence>
<reference evidence="1" key="1">
    <citation type="journal article" date="2022" name="bioRxiv">
        <title>Sequencing and chromosome-scale assembly of the giantPleurodeles waltlgenome.</title>
        <authorList>
            <person name="Brown T."/>
            <person name="Elewa A."/>
            <person name="Iarovenko S."/>
            <person name="Subramanian E."/>
            <person name="Araus A.J."/>
            <person name="Petzold A."/>
            <person name="Susuki M."/>
            <person name="Suzuki K.-i.T."/>
            <person name="Hayashi T."/>
            <person name="Toyoda A."/>
            <person name="Oliveira C."/>
            <person name="Osipova E."/>
            <person name="Leigh N.D."/>
            <person name="Simon A."/>
            <person name="Yun M.H."/>
        </authorList>
    </citation>
    <scope>NUCLEOTIDE SEQUENCE</scope>
    <source>
        <strain evidence="1">20211129_DDA</strain>
        <tissue evidence="1">Liver</tissue>
    </source>
</reference>
<gene>
    <name evidence="1" type="ORF">NDU88_005235</name>
</gene>
<comment type="caution">
    <text evidence="1">The sequence shown here is derived from an EMBL/GenBank/DDBJ whole genome shotgun (WGS) entry which is preliminary data.</text>
</comment>
<accession>A0AAV7LM82</accession>
<sequence length="99" mass="11488">MSLSSRRLESVNVIVIFIRRLLFHPKQSATNLRPRKAHLQHKGGAIRTKSRVNASQGVLQNWVISRIVRLNYTCVQTNYEPLLKRRSQFIEHAPKQTVT</sequence>
<dbReference type="Proteomes" id="UP001066276">
    <property type="component" value="Chromosome 11"/>
</dbReference>
<protein>
    <submittedName>
        <fullName evidence="1">Uncharacterized protein</fullName>
    </submittedName>
</protein>
<organism evidence="1 2">
    <name type="scientific">Pleurodeles waltl</name>
    <name type="common">Iberian ribbed newt</name>
    <dbReference type="NCBI Taxonomy" id="8319"/>
    <lineage>
        <taxon>Eukaryota</taxon>
        <taxon>Metazoa</taxon>
        <taxon>Chordata</taxon>
        <taxon>Craniata</taxon>
        <taxon>Vertebrata</taxon>
        <taxon>Euteleostomi</taxon>
        <taxon>Amphibia</taxon>
        <taxon>Batrachia</taxon>
        <taxon>Caudata</taxon>
        <taxon>Salamandroidea</taxon>
        <taxon>Salamandridae</taxon>
        <taxon>Pleurodelinae</taxon>
        <taxon>Pleurodeles</taxon>
    </lineage>
</organism>
<dbReference type="AlphaFoldDB" id="A0AAV7LM82"/>
<evidence type="ECO:0000313" key="2">
    <source>
        <dbReference type="Proteomes" id="UP001066276"/>
    </source>
</evidence>
<keyword evidence="2" id="KW-1185">Reference proteome</keyword>
<name>A0AAV7LM82_PLEWA</name>